<dbReference type="Proteomes" id="UP001524501">
    <property type="component" value="Unassembled WGS sequence"/>
</dbReference>
<sequence>MIQIKPQPRLTEHDVRQIARAEIQRHASMQEVAVSEPTTGGLRSMVVDGFEVASFAVNMVAALGITLAKSLVR</sequence>
<keyword evidence="2" id="KW-1185">Reference proteome</keyword>
<evidence type="ECO:0000313" key="1">
    <source>
        <dbReference type="EMBL" id="MCQ4119853.1"/>
    </source>
</evidence>
<accession>A0ABT1QC64</accession>
<proteinExistence type="predicted"/>
<dbReference type="EMBL" id="JANFQF010000008">
    <property type="protein sequence ID" value="MCQ4119853.1"/>
    <property type="molecule type" value="Genomic_DNA"/>
</dbReference>
<comment type="caution">
    <text evidence="1">The sequence shown here is derived from an EMBL/GenBank/DDBJ whole genome shotgun (WGS) entry which is preliminary data.</text>
</comment>
<reference evidence="1 2" key="1">
    <citation type="submission" date="2022-07" db="EMBL/GenBank/DDBJ databases">
        <title>Degradation activity of malathion, p-nitrophenol and potential low-temperature adaptation strategy of Rhodococcus sp. FXJ9.536.</title>
        <authorList>
            <person name="Huang J."/>
            <person name="Huang Y."/>
        </authorList>
    </citation>
    <scope>NUCLEOTIDE SEQUENCE [LARGE SCALE GENOMIC DNA]</scope>
    <source>
        <strain evidence="1 2">FXJ9.536</strain>
    </source>
</reference>
<name>A0ABT1QC64_9NOCA</name>
<organism evidence="1 2">
    <name type="scientific">Rhodococcus tibetensis</name>
    <dbReference type="NCBI Taxonomy" id="2965064"/>
    <lineage>
        <taxon>Bacteria</taxon>
        <taxon>Bacillati</taxon>
        <taxon>Actinomycetota</taxon>
        <taxon>Actinomycetes</taxon>
        <taxon>Mycobacteriales</taxon>
        <taxon>Nocardiaceae</taxon>
        <taxon>Rhodococcus</taxon>
    </lineage>
</organism>
<protein>
    <submittedName>
        <fullName evidence="1">Uncharacterized protein</fullName>
    </submittedName>
</protein>
<evidence type="ECO:0000313" key="2">
    <source>
        <dbReference type="Proteomes" id="UP001524501"/>
    </source>
</evidence>
<dbReference type="RefSeq" id="WP_255968395.1">
    <property type="nucleotide sequence ID" value="NZ_JANFQF010000008.1"/>
</dbReference>
<gene>
    <name evidence="1" type="ORF">NOF53_11840</name>
</gene>